<dbReference type="AlphaFoldDB" id="A0A1U7HJQ3"/>
<dbReference type="RefSeq" id="WP_073599253.1">
    <property type="nucleotide sequence ID" value="NZ_MRCB01000008.1"/>
</dbReference>
<evidence type="ECO:0000313" key="2">
    <source>
        <dbReference type="Proteomes" id="UP000186868"/>
    </source>
</evidence>
<comment type="caution">
    <text evidence="1">The sequence shown here is derived from an EMBL/GenBank/DDBJ whole genome shotgun (WGS) entry which is preliminary data.</text>
</comment>
<organism evidence="1 2">
    <name type="scientific">Hydrococcus rivularis NIES-593</name>
    <dbReference type="NCBI Taxonomy" id="1921803"/>
    <lineage>
        <taxon>Bacteria</taxon>
        <taxon>Bacillati</taxon>
        <taxon>Cyanobacteriota</taxon>
        <taxon>Cyanophyceae</taxon>
        <taxon>Pleurocapsales</taxon>
        <taxon>Hydrococcaceae</taxon>
        <taxon>Hydrococcus</taxon>
    </lineage>
</organism>
<protein>
    <submittedName>
        <fullName evidence="1">Uncharacterized protein</fullName>
    </submittedName>
</protein>
<accession>A0A1U7HJQ3</accession>
<reference evidence="1 2" key="1">
    <citation type="submission" date="2016-11" db="EMBL/GenBank/DDBJ databases">
        <title>Draft Genome Sequences of Nine Cyanobacterial Strains from Diverse Habitats.</title>
        <authorList>
            <person name="Zhu T."/>
            <person name="Hou S."/>
            <person name="Lu X."/>
            <person name="Hess W.R."/>
        </authorList>
    </citation>
    <scope>NUCLEOTIDE SEQUENCE [LARGE SCALE GENOMIC DNA]</scope>
    <source>
        <strain evidence="1 2">NIES-593</strain>
    </source>
</reference>
<proteinExistence type="predicted"/>
<keyword evidence="2" id="KW-1185">Reference proteome</keyword>
<dbReference type="Proteomes" id="UP000186868">
    <property type="component" value="Unassembled WGS sequence"/>
</dbReference>
<gene>
    <name evidence="1" type="ORF">NIES593_08980</name>
</gene>
<evidence type="ECO:0000313" key="1">
    <source>
        <dbReference type="EMBL" id="OKH23781.1"/>
    </source>
</evidence>
<name>A0A1U7HJQ3_9CYAN</name>
<dbReference type="EMBL" id="MRCB01000008">
    <property type="protein sequence ID" value="OKH23781.1"/>
    <property type="molecule type" value="Genomic_DNA"/>
</dbReference>
<sequence>MQSECKMIKNARQFLLNEVLTYYRETIAPELYCLGVQSDRFIPKIEELAQEIAPEIALSEHQQAQLLEQISEIGMAMFECDRNSDLEAYKMRLQQYLVSCCKGVSL</sequence>